<feature type="region of interest" description="Disordered" evidence="1">
    <location>
        <begin position="1"/>
        <end position="56"/>
    </location>
</feature>
<name>A0ABQ0BZ40_9FIRM</name>
<sequence length="87" mass="9704">MGELMGELFPSAAIKRADKETDNRSAHINRQAESQPQHSYNQTAGGEGGRGEGREASVLWREPKIHLPQLINEEAIADEFSNWEQVS</sequence>
<evidence type="ECO:0000313" key="3">
    <source>
        <dbReference type="Proteomes" id="UP001600941"/>
    </source>
</evidence>
<evidence type="ECO:0000313" key="2">
    <source>
        <dbReference type="EMBL" id="GAA6501811.1"/>
    </source>
</evidence>
<dbReference type="EMBL" id="BAABZQ010000001">
    <property type="protein sequence ID" value="GAA6501811.1"/>
    <property type="molecule type" value="Genomic_DNA"/>
</dbReference>
<gene>
    <name evidence="2" type="ORF">K340107D12_46270</name>
</gene>
<comment type="caution">
    <text evidence="2">The sequence shown here is derived from an EMBL/GenBank/DDBJ whole genome shotgun (WGS) entry which is preliminary data.</text>
</comment>
<reference evidence="2 3" key="1">
    <citation type="submission" date="2024-04" db="EMBL/GenBank/DDBJ databases">
        <title>Defined microbial consortia suppress multidrug-resistant proinflammatory Enterobacteriaceae via ecological control.</title>
        <authorList>
            <person name="Furuichi M."/>
            <person name="Kawaguchi T."/>
            <person name="Pust M."/>
            <person name="Yasuma K."/>
            <person name="Plichta D."/>
            <person name="Hasegawa N."/>
            <person name="Ohya T."/>
            <person name="Bhattarai S."/>
            <person name="Sasajima S."/>
            <person name="Aoto Y."/>
            <person name="Tuganbaev T."/>
            <person name="Yaginuma M."/>
            <person name="Ueda M."/>
            <person name="Okahashi N."/>
            <person name="Amafuji K."/>
            <person name="Kiridooshi Y."/>
            <person name="Sugita K."/>
            <person name="Strazar M."/>
            <person name="Skelly A."/>
            <person name="Suda W."/>
            <person name="Hattori M."/>
            <person name="Nakamoto N."/>
            <person name="Caballero S."/>
            <person name="Norman J."/>
            <person name="Olle B."/>
            <person name="Tanoue T."/>
            <person name="Arita M."/>
            <person name="Bucci V."/>
            <person name="Atarashi K."/>
            <person name="Xavier R."/>
            <person name="Honda K."/>
        </authorList>
    </citation>
    <scope>NUCLEOTIDE SEQUENCE [LARGE SCALE GENOMIC DNA]</scope>
    <source>
        <strain evidence="3">k34-0107-D12</strain>
    </source>
</reference>
<accession>A0ABQ0BZ40</accession>
<proteinExistence type="predicted"/>
<feature type="compositionally biased region" description="Polar residues" evidence="1">
    <location>
        <begin position="26"/>
        <end position="44"/>
    </location>
</feature>
<feature type="compositionally biased region" description="Basic and acidic residues" evidence="1">
    <location>
        <begin position="15"/>
        <end position="25"/>
    </location>
</feature>
<evidence type="ECO:0000256" key="1">
    <source>
        <dbReference type="SAM" id="MobiDB-lite"/>
    </source>
</evidence>
<dbReference type="Proteomes" id="UP001600941">
    <property type="component" value="Unassembled WGS sequence"/>
</dbReference>
<protein>
    <submittedName>
        <fullName evidence="2">Uncharacterized protein</fullName>
    </submittedName>
</protein>
<organism evidence="2 3">
    <name type="scientific">Blautia parvula</name>
    <dbReference type="NCBI Taxonomy" id="2877527"/>
    <lineage>
        <taxon>Bacteria</taxon>
        <taxon>Bacillati</taxon>
        <taxon>Bacillota</taxon>
        <taxon>Clostridia</taxon>
        <taxon>Lachnospirales</taxon>
        <taxon>Lachnospiraceae</taxon>
        <taxon>Blautia</taxon>
    </lineage>
</organism>
<keyword evidence="3" id="KW-1185">Reference proteome</keyword>